<gene>
    <name evidence="1" type="ORF">SAMN05421806_13232</name>
</gene>
<dbReference type="OrthoDB" id="4216684at2"/>
<dbReference type="EMBL" id="FNFF01000032">
    <property type="protein sequence ID" value="SDL38303.1"/>
    <property type="molecule type" value="Genomic_DNA"/>
</dbReference>
<dbReference type="RefSeq" id="WP_093618193.1">
    <property type="nucleotide sequence ID" value="NZ_FNFF01000032.1"/>
</dbReference>
<evidence type="ECO:0000313" key="2">
    <source>
        <dbReference type="Proteomes" id="UP000199155"/>
    </source>
</evidence>
<keyword evidence="2" id="KW-1185">Reference proteome</keyword>
<name>A0A1G9JMP9_9ACTN</name>
<accession>A0A1G9JMP9</accession>
<proteinExistence type="predicted"/>
<reference evidence="1 2" key="1">
    <citation type="submission" date="2016-10" db="EMBL/GenBank/DDBJ databases">
        <authorList>
            <person name="de Groot N.N."/>
        </authorList>
    </citation>
    <scope>NUCLEOTIDE SEQUENCE [LARGE SCALE GENOMIC DNA]</scope>
    <source>
        <strain evidence="1 2">CGMCC 4.5727</strain>
    </source>
</reference>
<dbReference type="AlphaFoldDB" id="A0A1G9JMP9"/>
<dbReference type="Proteomes" id="UP000199155">
    <property type="component" value="Unassembled WGS sequence"/>
</dbReference>
<organism evidence="1 2">
    <name type="scientific">Streptomyces indicus</name>
    <dbReference type="NCBI Taxonomy" id="417292"/>
    <lineage>
        <taxon>Bacteria</taxon>
        <taxon>Bacillati</taxon>
        <taxon>Actinomycetota</taxon>
        <taxon>Actinomycetes</taxon>
        <taxon>Kitasatosporales</taxon>
        <taxon>Streptomycetaceae</taxon>
        <taxon>Streptomyces</taxon>
    </lineage>
</organism>
<protein>
    <submittedName>
        <fullName evidence="1">Uncharacterized protein</fullName>
    </submittedName>
</protein>
<sequence>MNTPTPAPARTFVVDAETRALFEDVVAKDRPQLGDALAVVRADAVPAGALVLGCYPDGVSVEDATPAGAITHSDPYTAAPVPYDPACDCVGCTEARGWSGPVITLATETMWEACDPVPAAAPVLVRLAA</sequence>
<evidence type="ECO:0000313" key="1">
    <source>
        <dbReference type="EMBL" id="SDL38303.1"/>
    </source>
</evidence>